<evidence type="ECO:0000256" key="7">
    <source>
        <dbReference type="SAM" id="MobiDB-lite"/>
    </source>
</evidence>
<protein>
    <submittedName>
        <fullName evidence="10">Chain length determinant protein</fullName>
    </submittedName>
</protein>
<dbReference type="EMBL" id="MLJW01000860">
    <property type="protein sequence ID" value="OIQ81970.1"/>
    <property type="molecule type" value="Genomic_DNA"/>
</dbReference>
<keyword evidence="3 8" id="KW-0812">Transmembrane</keyword>
<feature type="domain" description="Polysaccharide chain length determinant N-terminal" evidence="9">
    <location>
        <begin position="8"/>
        <end position="95"/>
    </location>
</feature>
<feature type="coiled-coil region" evidence="6">
    <location>
        <begin position="354"/>
        <end position="381"/>
    </location>
</feature>
<evidence type="ECO:0000256" key="1">
    <source>
        <dbReference type="ARBA" id="ARBA00004651"/>
    </source>
</evidence>
<keyword evidence="4 8" id="KW-1133">Transmembrane helix</keyword>
<dbReference type="InterPro" id="IPR050445">
    <property type="entry name" value="Bact_polysacc_biosynth/exp"/>
</dbReference>
<evidence type="ECO:0000256" key="6">
    <source>
        <dbReference type="SAM" id="Coils"/>
    </source>
</evidence>
<evidence type="ECO:0000256" key="2">
    <source>
        <dbReference type="ARBA" id="ARBA00022475"/>
    </source>
</evidence>
<feature type="transmembrane region" description="Helical" evidence="8">
    <location>
        <begin position="12"/>
        <end position="32"/>
    </location>
</feature>
<keyword evidence="2" id="KW-1003">Cell membrane</keyword>
<dbReference type="AlphaFoldDB" id="A0A1J5QFH2"/>
<name>A0A1J5QFH2_9ZZZZ</name>
<evidence type="ECO:0000256" key="3">
    <source>
        <dbReference type="ARBA" id="ARBA00022692"/>
    </source>
</evidence>
<gene>
    <name evidence="10" type="ORF">GALL_362600</name>
</gene>
<evidence type="ECO:0000256" key="5">
    <source>
        <dbReference type="ARBA" id="ARBA00023136"/>
    </source>
</evidence>
<feature type="region of interest" description="Disordered" evidence="7">
    <location>
        <begin position="462"/>
        <end position="503"/>
    </location>
</feature>
<evidence type="ECO:0000256" key="4">
    <source>
        <dbReference type="ARBA" id="ARBA00022989"/>
    </source>
</evidence>
<feature type="compositionally biased region" description="Basic and acidic residues" evidence="7">
    <location>
        <begin position="494"/>
        <end position="503"/>
    </location>
</feature>
<dbReference type="PANTHER" id="PTHR32309:SF13">
    <property type="entry name" value="FERRIC ENTEROBACTIN TRANSPORT PROTEIN FEPE"/>
    <property type="match status" value="1"/>
</dbReference>
<comment type="caution">
    <text evidence="10">The sequence shown here is derived from an EMBL/GenBank/DDBJ whole genome shotgun (WGS) entry which is preliminary data.</text>
</comment>
<dbReference type="GO" id="GO:0005886">
    <property type="term" value="C:plasma membrane"/>
    <property type="evidence" value="ECO:0007669"/>
    <property type="project" value="UniProtKB-SubCell"/>
</dbReference>
<accession>A0A1J5QFH2</accession>
<dbReference type="Pfam" id="PF02706">
    <property type="entry name" value="Wzz"/>
    <property type="match status" value="1"/>
</dbReference>
<feature type="transmembrane region" description="Helical" evidence="8">
    <location>
        <begin position="407"/>
        <end position="426"/>
    </location>
</feature>
<evidence type="ECO:0000259" key="9">
    <source>
        <dbReference type="Pfam" id="PF02706"/>
    </source>
</evidence>
<reference evidence="10" key="1">
    <citation type="submission" date="2016-10" db="EMBL/GenBank/DDBJ databases">
        <title>Sequence of Gallionella enrichment culture.</title>
        <authorList>
            <person name="Poehlein A."/>
            <person name="Muehling M."/>
            <person name="Daniel R."/>
        </authorList>
    </citation>
    <scope>NUCLEOTIDE SEQUENCE</scope>
</reference>
<keyword evidence="5 8" id="KW-0472">Membrane</keyword>
<comment type="subcellular location">
    <subcellularLocation>
        <location evidence="1">Cell membrane</location>
        <topology evidence="1">Multi-pass membrane protein</topology>
    </subcellularLocation>
</comment>
<keyword evidence="6" id="KW-0175">Coiled coil</keyword>
<evidence type="ECO:0000313" key="10">
    <source>
        <dbReference type="EMBL" id="OIQ81970.1"/>
    </source>
</evidence>
<organism evidence="10">
    <name type="scientific">mine drainage metagenome</name>
    <dbReference type="NCBI Taxonomy" id="410659"/>
    <lineage>
        <taxon>unclassified sequences</taxon>
        <taxon>metagenomes</taxon>
        <taxon>ecological metagenomes</taxon>
    </lineage>
</organism>
<dbReference type="GO" id="GO:0004713">
    <property type="term" value="F:protein tyrosine kinase activity"/>
    <property type="evidence" value="ECO:0007669"/>
    <property type="project" value="TreeGrafter"/>
</dbReference>
<dbReference type="PANTHER" id="PTHR32309">
    <property type="entry name" value="TYROSINE-PROTEIN KINASE"/>
    <property type="match status" value="1"/>
</dbReference>
<sequence length="503" mass="51143">MVSTTAFLNRHWRILTVAAIGALLAFVGSFLVDPTYTASTRLLIRGRDATFLTSTGQDLSTQPGVVDSTLAEALASTYAGIATSRTVAQTVVDNLGLANRPKKTGPIAAVAGALAWVYRCGKAVITDGFCAPVDPHEKAVLDVQNGIAVAPLGANAGATAGTTGSYVLEVQGSGTTAVEAQQVTNAVADELVRSSAARFATDSAKNVTSLTGLVADAQTAVAARGKALADFQTQNGISAADSQQSLSAATNESVRSDLIQAQASQADLKAQLASVAQALKTTPQDQSSSQSIVTGRSTTQLNGTAVNSVYNDLLVQQSTLQAQLDGQTARVAQLQAALSGGSAVLADNAAQATLSSLQNSLQLAESNLSTLTSKLQSAQVTEAQGPVDLSRIDQAGVPSYPTAPKRYIYLLLGLLIGALAGLGLTAQARRRDAGAAAPVSGPGAGDLDEVDVPELSDALFRTPVPSMIGNGNGNGHANGNGRANGQGGVSPGRATEEAVHDDR</sequence>
<evidence type="ECO:0000256" key="8">
    <source>
        <dbReference type="SAM" id="Phobius"/>
    </source>
</evidence>
<dbReference type="InterPro" id="IPR003856">
    <property type="entry name" value="LPS_length_determ_N"/>
</dbReference>
<proteinExistence type="predicted"/>
<feature type="compositionally biased region" description="Gly residues" evidence="7">
    <location>
        <begin position="470"/>
        <end position="490"/>
    </location>
</feature>